<dbReference type="GO" id="GO:0043190">
    <property type="term" value="C:ATP-binding cassette (ABC) transporter complex"/>
    <property type="evidence" value="ECO:0007669"/>
    <property type="project" value="InterPro"/>
</dbReference>
<accession>A0A6J7F101</accession>
<evidence type="ECO:0000259" key="4">
    <source>
        <dbReference type="Pfam" id="PF00496"/>
    </source>
</evidence>
<dbReference type="GO" id="GO:0015833">
    <property type="term" value="P:peptide transport"/>
    <property type="evidence" value="ECO:0007669"/>
    <property type="project" value="TreeGrafter"/>
</dbReference>
<proteinExistence type="inferred from homology"/>
<dbReference type="EMBL" id="CAFBLZ010000135">
    <property type="protein sequence ID" value="CAB4889742.1"/>
    <property type="molecule type" value="Genomic_DNA"/>
</dbReference>
<reference evidence="5" key="1">
    <citation type="submission" date="2020-05" db="EMBL/GenBank/DDBJ databases">
        <authorList>
            <person name="Chiriac C."/>
            <person name="Salcher M."/>
            <person name="Ghai R."/>
            <person name="Kavagutti S V."/>
        </authorList>
    </citation>
    <scope>NUCLEOTIDE SEQUENCE</scope>
</reference>
<protein>
    <submittedName>
        <fullName evidence="5">Unannotated protein</fullName>
    </submittedName>
</protein>
<dbReference type="InterPro" id="IPR000914">
    <property type="entry name" value="SBP_5_dom"/>
</dbReference>
<dbReference type="Pfam" id="PF00496">
    <property type="entry name" value="SBP_bac_5"/>
    <property type="match status" value="1"/>
</dbReference>
<keyword evidence="3" id="KW-0732">Signal</keyword>
<keyword evidence="2" id="KW-0813">Transport</keyword>
<dbReference type="CDD" id="cd00995">
    <property type="entry name" value="PBP2_NikA_DppA_OppA_like"/>
    <property type="match status" value="1"/>
</dbReference>
<sequence>MKWSDGKDVTADDVVWSMNSLLRVAKSNAIYVSAFKQIVGSEAVNGTNKVNMSGITSKGNVITIALKSPINTMIPVLAQFMILPKHVLADEDILKLDTNNYWKNPVVSGPYKVGTFSQGNFITLVPNDKFEGEKPKITEINVIVSSNLVADAKSGKLDYFTTNDPDTIRAMGAVSSFKGAPLQVLFYRYFVINPTTQFSSVKAREALKYGIDWNRLVPAVYPKLGKVINSGVTSGMPHHLTTIPSYKFDKAKAIALLKEAKFDFSKTVRLRTYNQTQPAVMILMTAVAQQMTDLGMKVEFLPFQGDATTELWTNRNYEIALKGLSAFNVGEWYSEYSNPATFEKLLGAQPGYAALNSRLLQATSIRETGKVLKELQTQEQADLYKLPMHLLQQYVYVSKRVSGTPTKWGNPLYVYQNNITSWSVN</sequence>
<evidence type="ECO:0000256" key="2">
    <source>
        <dbReference type="ARBA" id="ARBA00022448"/>
    </source>
</evidence>
<comment type="similarity">
    <text evidence="1">Belongs to the bacterial solute-binding protein 5 family.</text>
</comment>
<organism evidence="5">
    <name type="scientific">freshwater metagenome</name>
    <dbReference type="NCBI Taxonomy" id="449393"/>
    <lineage>
        <taxon>unclassified sequences</taxon>
        <taxon>metagenomes</taxon>
        <taxon>ecological metagenomes</taxon>
    </lineage>
</organism>
<dbReference type="SUPFAM" id="SSF53850">
    <property type="entry name" value="Periplasmic binding protein-like II"/>
    <property type="match status" value="1"/>
</dbReference>
<dbReference type="Gene3D" id="3.10.105.10">
    <property type="entry name" value="Dipeptide-binding Protein, Domain 3"/>
    <property type="match status" value="1"/>
</dbReference>
<dbReference type="GO" id="GO:1904680">
    <property type="term" value="F:peptide transmembrane transporter activity"/>
    <property type="evidence" value="ECO:0007669"/>
    <property type="project" value="TreeGrafter"/>
</dbReference>
<dbReference type="InterPro" id="IPR030678">
    <property type="entry name" value="Peptide/Ni-bd"/>
</dbReference>
<dbReference type="PIRSF" id="PIRSF002741">
    <property type="entry name" value="MppA"/>
    <property type="match status" value="1"/>
</dbReference>
<dbReference type="AlphaFoldDB" id="A0A6J7F101"/>
<dbReference type="GO" id="GO:0042597">
    <property type="term" value="C:periplasmic space"/>
    <property type="evidence" value="ECO:0007669"/>
    <property type="project" value="UniProtKB-ARBA"/>
</dbReference>
<name>A0A6J7F101_9ZZZZ</name>
<feature type="domain" description="Solute-binding protein family 5" evidence="4">
    <location>
        <begin position="2"/>
        <end position="327"/>
    </location>
</feature>
<evidence type="ECO:0000313" key="5">
    <source>
        <dbReference type="EMBL" id="CAB4889742.1"/>
    </source>
</evidence>
<evidence type="ECO:0000256" key="1">
    <source>
        <dbReference type="ARBA" id="ARBA00005695"/>
    </source>
</evidence>
<gene>
    <name evidence="5" type="ORF">UFOPK3482_01172</name>
</gene>
<dbReference type="PANTHER" id="PTHR30290">
    <property type="entry name" value="PERIPLASMIC BINDING COMPONENT OF ABC TRANSPORTER"/>
    <property type="match status" value="1"/>
</dbReference>
<dbReference type="Gene3D" id="3.40.190.10">
    <property type="entry name" value="Periplasmic binding protein-like II"/>
    <property type="match status" value="1"/>
</dbReference>
<dbReference type="InterPro" id="IPR039424">
    <property type="entry name" value="SBP_5"/>
</dbReference>
<dbReference type="PANTHER" id="PTHR30290:SF9">
    <property type="entry name" value="OLIGOPEPTIDE-BINDING PROTEIN APPA"/>
    <property type="match status" value="1"/>
</dbReference>
<evidence type="ECO:0000256" key="3">
    <source>
        <dbReference type="ARBA" id="ARBA00022729"/>
    </source>
</evidence>